<keyword evidence="1" id="KW-0812">Transmembrane</keyword>
<evidence type="ECO:0000313" key="2">
    <source>
        <dbReference type="EMBL" id="GIE68288.1"/>
    </source>
</evidence>
<gene>
    <name evidence="2" type="ORF">Apa02nite_043960</name>
</gene>
<reference evidence="2 3" key="1">
    <citation type="submission" date="2021-01" db="EMBL/GenBank/DDBJ databases">
        <title>Whole genome shotgun sequence of Actinoplanes palleronii NBRC 14916.</title>
        <authorList>
            <person name="Komaki H."/>
            <person name="Tamura T."/>
        </authorList>
    </citation>
    <scope>NUCLEOTIDE SEQUENCE [LARGE SCALE GENOMIC DNA]</scope>
    <source>
        <strain evidence="2 3">NBRC 14916</strain>
    </source>
</reference>
<protein>
    <submittedName>
        <fullName evidence="2">Uncharacterized protein</fullName>
    </submittedName>
</protein>
<sequence>MAMSSSPTNPLWNGVVSAVVPFAGVGVFALWRDAGFHFWIWAAPMCVVGGIFSAVSQARRNQRLDRMVKQAHEWDSRSEAEQTAH</sequence>
<keyword evidence="1" id="KW-1133">Transmembrane helix</keyword>
<proteinExistence type="predicted"/>
<dbReference type="EMBL" id="BOMS01000057">
    <property type="protein sequence ID" value="GIE68288.1"/>
    <property type="molecule type" value="Genomic_DNA"/>
</dbReference>
<feature type="transmembrane region" description="Helical" evidence="1">
    <location>
        <begin position="38"/>
        <end position="56"/>
    </location>
</feature>
<evidence type="ECO:0000313" key="3">
    <source>
        <dbReference type="Proteomes" id="UP000624709"/>
    </source>
</evidence>
<name>A0ABQ4BC95_9ACTN</name>
<accession>A0ABQ4BC95</accession>
<organism evidence="2 3">
    <name type="scientific">Actinoplanes palleronii</name>
    <dbReference type="NCBI Taxonomy" id="113570"/>
    <lineage>
        <taxon>Bacteria</taxon>
        <taxon>Bacillati</taxon>
        <taxon>Actinomycetota</taxon>
        <taxon>Actinomycetes</taxon>
        <taxon>Micromonosporales</taxon>
        <taxon>Micromonosporaceae</taxon>
        <taxon>Actinoplanes</taxon>
    </lineage>
</organism>
<keyword evidence="1" id="KW-0472">Membrane</keyword>
<feature type="transmembrane region" description="Helical" evidence="1">
    <location>
        <begin position="12"/>
        <end position="32"/>
    </location>
</feature>
<evidence type="ECO:0000256" key="1">
    <source>
        <dbReference type="SAM" id="Phobius"/>
    </source>
</evidence>
<dbReference type="Proteomes" id="UP000624709">
    <property type="component" value="Unassembled WGS sequence"/>
</dbReference>
<comment type="caution">
    <text evidence="2">The sequence shown here is derived from an EMBL/GenBank/DDBJ whole genome shotgun (WGS) entry which is preliminary data.</text>
</comment>
<keyword evidence="3" id="KW-1185">Reference proteome</keyword>